<dbReference type="EMBL" id="BPLR01021701">
    <property type="protein sequence ID" value="GIX92539.1"/>
    <property type="molecule type" value="Genomic_DNA"/>
</dbReference>
<dbReference type="AlphaFoldDB" id="A0AAV4P7B9"/>
<evidence type="ECO:0000256" key="1">
    <source>
        <dbReference type="SAM" id="MobiDB-lite"/>
    </source>
</evidence>
<sequence length="99" mass="11281">MCCILSERFCEDPEHPTEKYQYDLNNTWPPQVEKAGLSFKPEIPEKEEAHIGVRKCLNTSSATTTGTLSAAHSRLETDKRSNKSTSPRVCCDWCKNQYI</sequence>
<comment type="caution">
    <text evidence="2">The sequence shown here is derived from an EMBL/GenBank/DDBJ whole genome shotgun (WGS) entry which is preliminary data.</text>
</comment>
<protein>
    <submittedName>
        <fullName evidence="2">Uncharacterized protein</fullName>
    </submittedName>
</protein>
<gene>
    <name evidence="2" type="ORF">CEXT_501771</name>
</gene>
<keyword evidence="3" id="KW-1185">Reference proteome</keyword>
<accession>A0AAV4P7B9</accession>
<evidence type="ECO:0000313" key="3">
    <source>
        <dbReference type="Proteomes" id="UP001054945"/>
    </source>
</evidence>
<proteinExistence type="predicted"/>
<reference evidence="2 3" key="1">
    <citation type="submission" date="2021-06" db="EMBL/GenBank/DDBJ databases">
        <title>Caerostris extrusa draft genome.</title>
        <authorList>
            <person name="Kono N."/>
            <person name="Arakawa K."/>
        </authorList>
    </citation>
    <scope>NUCLEOTIDE SEQUENCE [LARGE SCALE GENOMIC DNA]</scope>
</reference>
<name>A0AAV4P7B9_CAEEX</name>
<evidence type="ECO:0000313" key="2">
    <source>
        <dbReference type="EMBL" id="GIX92539.1"/>
    </source>
</evidence>
<dbReference type="Proteomes" id="UP001054945">
    <property type="component" value="Unassembled WGS sequence"/>
</dbReference>
<organism evidence="2 3">
    <name type="scientific">Caerostris extrusa</name>
    <name type="common">Bark spider</name>
    <name type="synonym">Caerostris bankana</name>
    <dbReference type="NCBI Taxonomy" id="172846"/>
    <lineage>
        <taxon>Eukaryota</taxon>
        <taxon>Metazoa</taxon>
        <taxon>Ecdysozoa</taxon>
        <taxon>Arthropoda</taxon>
        <taxon>Chelicerata</taxon>
        <taxon>Arachnida</taxon>
        <taxon>Araneae</taxon>
        <taxon>Araneomorphae</taxon>
        <taxon>Entelegynae</taxon>
        <taxon>Araneoidea</taxon>
        <taxon>Araneidae</taxon>
        <taxon>Caerostris</taxon>
    </lineage>
</organism>
<feature type="region of interest" description="Disordered" evidence="1">
    <location>
        <begin position="67"/>
        <end position="87"/>
    </location>
</feature>